<evidence type="ECO:0000256" key="4">
    <source>
        <dbReference type="ARBA" id="ARBA00022475"/>
    </source>
</evidence>
<dbReference type="EMBL" id="SRLH01000002">
    <property type="protein sequence ID" value="TGD59157.1"/>
    <property type="molecule type" value="Genomic_DNA"/>
</dbReference>
<gene>
    <name evidence="9" type="ORF">E4635_04720</name>
</gene>
<protein>
    <submittedName>
        <fullName evidence="9">AI-2E family transporter</fullName>
    </submittedName>
</protein>
<keyword evidence="5 8" id="KW-0812">Transmembrane</keyword>
<comment type="subcellular location">
    <subcellularLocation>
        <location evidence="1">Cell membrane</location>
        <topology evidence="1">Multi-pass membrane protein</topology>
    </subcellularLocation>
</comment>
<reference evidence="9 10" key="1">
    <citation type="submission" date="2019-04" db="EMBL/GenBank/DDBJ databases">
        <title>Flavobacterium sp. strain DS2-A Genome sequencing and assembly.</title>
        <authorList>
            <person name="Kim I."/>
        </authorList>
    </citation>
    <scope>NUCLEOTIDE SEQUENCE [LARGE SCALE GENOMIC DNA]</scope>
    <source>
        <strain evidence="9 10">DS2-A</strain>
    </source>
</reference>
<proteinExistence type="inferred from homology"/>
<comment type="similarity">
    <text evidence="2">Belongs to the autoinducer-2 exporter (AI-2E) (TC 2.A.86) family.</text>
</comment>
<dbReference type="OrthoDB" id="9793390at2"/>
<accession>A0A4Z0LBC0</accession>
<keyword evidence="3" id="KW-0813">Transport</keyword>
<evidence type="ECO:0000256" key="6">
    <source>
        <dbReference type="ARBA" id="ARBA00022989"/>
    </source>
</evidence>
<dbReference type="AlphaFoldDB" id="A0A4Z0LBC0"/>
<feature type="transmembrane region" description="Helical" evidence="8">
    <location>
        <begin position="20"/>
        <end position="39"/>
    </location>
</feature>
<feature type="transmembrane region" description="Helical" evidence="8">
    <location>
        <begin position="239"/>
        <end position="267"/>
    </location>
</feature>
<dbReference type="GO" id="GO:0005886">
    <property type="term" value="C:plasma membrane"/>
    <property type="evidence" value="ECO:0007669"/>
    <property type="project" value="UniProtKB-SubCell"/>
</dbReference>
<comment type="caution">
    <text evidence="9">The sequence shown here is derived from an EMBL/GenBank/DDBJ whole genome shotgun (WGS) entry which is preliminary data.</text>
</comment>
<dbReference type="PANTHER" id="PTHR21716">
    <property type="entry name" value="TRANSMEMBRANE PROTEIN"/>
    <property type="match status" value="1"/>
</dbReference>
<evidence type="ECO:0000256" key="1">
    <source>
        <dbReference type="ARBA" id="ARBA00004651"/>
    </source>
</evidence>
<keyword evidence="10" id="KW-1185">Reference proteome</keyword>
<evidence type="ECO:0000256" key="8">
    <source>
        <dbReference type="SAM" id="Phobius"/>
    </source>
</evidence>
<evidence type="ECO:0000256" key="3">
    <source>
        <dbReference type="ARBA" id="ARBA00022448"/>
    </source>
</evidence>
<evidence type="ECO:0000313" key="9">
    <source>
        <dbReference type="EMBL" id="TGD59157.1"/>
    </source>
</evidence>
<dbReference type="Pfam" id="PF01594">
    <property type="entry name" value="AI-2E_transport"/>
    <property type="match status" value="1"/>
</dbReference>
<dbReference type="Proteomes" id="UP000297407">
    <property type="component" value="Unassembled WGS sequence"/>
</dbReference>
<evidence type="ECO:0000256" key="7">
    <source>
        <dbReference type="ARBA" id="ARBA00023136"/>
    </source>
</evidence>
<feature type="transmembrane region" description="Helical" evidence="8">
    <location>
        <begin position="274"/>
        <end position="294"/>
    </location>
</feature>
<evidence type="ECO:0000256" key="5">
    <source>
        <dbReference type="ARBA" id="ARBA00022692"/>
    </source>
</evidence>
<feature type="transmembrane region" description="Helical" evidence="8">
    <location>
        <begin position="75"/>
        <end position="97"/>
    </location>
</feature>
<feature type="transmembrane region" description="Helical" evidence="8">
    <location>
        <begin position="157"/>
        <end position="177"/>
    </location>
</feature>
<name>A0A4Z0LBC0_9FLAO</name>
<keyword evidence="7 8" id="KW-0472">Membrane</keyword>
<evidence type="ECO:0000256" key="2">
    <source>
        <dbReference type="ARBA" id="ARBA00009773"/>
    </source>
</evidence>
<keyword evidence="6 8" id="KW-1133">Transmembrane helix</keyword>
<dbReference type="PANTHER" id="PTHR21716:SF53">
    <property type="entry name" value="PERMEASE PERM-RELATED"/>
    <property type="match status" value="1"/>
</dbReference>
<organism evidence="9 10">
    <name type="scientific">Flavobacterium humi</name>
    <dbReference type="NCBI Taxonomy" id="2562683"/>
    <lineage>
        <taxon>Bacteria</taxon>
        <taxon>Pseudomonadati</taxon>
        <taxon>Bacteroidota</taxon>
        <taxon>Flavobacteriia</taxon>
        <taxon>Flavobacteriales</taxon>
        <taxon>Flavobacteriaceae</taxon>
        <taxon>Flavobacterium</taxon>
    </lineage>
</organism>
<sequence length="380" mass="42602">MVFRFRSHLIIKNGMMTTTLTISSVIKKILLVILVFAGLYYSKGFLMPLCIGGILATLFLPFCNWMERKNLSKGLAAFLCLFTLSLIIAGFVTLLSWKISDLIDDFALIKQRSMEVSAQAQDYIFDHLGISVEEQLKIIKKEQPSYTTIMQMVAGSIAYLFTNFILVIVYFVLLLYYRAHIKDFLLKLVKMSQRKEMGKIMYSASKVSQQYLVGLSKMIVCLWVMYGIGFSVLGVENAIFFAILCGLLEIIPFVGNITGTTLTLLVTAMHGAEFSVLVGIAVVYGTVQFIQGWLLEPLILGPQVRINSLFTIIALVLGELLWGIPGIILAIPVTAIFKIICDHIEMLKPYGFLVGEIESQQSGIPFIEKIRIRLFGTKKE</sequence>
<feature type="transmembrane region" description="Helical" evidence="8">
    <location>
        <begin position="306"/>
        <end position="337"/>
    </location>
</feature>
<keyword evidence="4" id="KW-1003">Cell membrane</keyword>
<feature type="transmembrane region" description="Helical" evidence="8">
    <location>
        <begin position="45"/>
        <end position="63"/>
    </location>
</feature>
<evidence type="ECO:0000313" key="10">
    <source>
        <dbReference type="Proteomes" id="UP000297407"/>
    </source>
</evidence>
<dbReference type="InterPro" id="IPR002549">
    <property type="entry name" value="AI-2E-like"/>
</dbReference>
<feature type="transmembrane region" description="Helical" evidence="8">
    <location>
        <begin position="211"/>
        <end position="233"/>
    </location>
</feature>